<gene>
    <name evidence="2" type="ORF">MIMGU_mgv1a005302mg</name>
</gene>
<proteinExistence type="predicted"/>
<dbReference type="PhylomeDB" id="A0A022S346"/>
<dbReference type="InterPro" id="IPR024752">
    <property type="entry name" value="Myb/SANT-like_dom"/>
</dbReference>
<name>A0A022S346_ERYGU</name>
<evidence type="ECO:0000313" key="3">
    <source>
        <dbReference type="Proteomes" id="UP000030748"/>
    </source>
</evidence>
<dbReference type="Pfam" id="PF12776">
    <property type="entry name" value="Myb_DNA-bind_3"/>
    <property type="match status" value="2"/>
</dbReference>
<accession>A0A022S346</accession>
<dbReference type="AlphaFoldDB" id="A0A022S346"/>
<dbReference type="EMBL" id="KI630171">
    <property type="protein sequence ID" value="EYU46769.1"/>
    <property type="molecule type" value="Genomic_DNA"/>
</dbReference>
<keyword evidence="3" id="KW-1185">Reference proteome</keyword>
<dbReference type="OrthoDB" id="1937145at2759"/>
<reference evidence="2 3" key="1">
    <citation type="journal article" date="2013" name="Proc. Natl. Acad. Sci. U.S.A.">
        <title>Fine-scale variation in meiotic recombination in Mimulus inferred from population shotgun sequencing.</title>
        <authorList>
            <person name="Hellsten U."/>
            <person name="Wright K.M."/>
            <person name="Jenkins J."/>
            <person name="Shu S."/>
            <person name="Yuan Y."/>
            <person name="Wessler S.R."/>
            <person name="Schmutz J."/>
            <person name="Willis J.H."/>
            <person name="Rokhsar D.S."/>
        </authorList>
    </citation>
    <scope>NUCLEOTIDE SEQUENCE [LARGE SCALE GENOMIC DNA]</scope>
    <source>
        <strain evidence="3">cv. DUN x IM62</strain>
    </source>
</reference>
<protein>
    <recommendedName>
        <fullName evidence="1">Myb/SANT-like domain-containing protein</fullName>
    </recommendedName>
</protein>
<dbReference type="PANTHER" id="PTHR46929:SF11">
    <property type="entry name" value="MYB_SANT-LIKE DNA-BINDING DOMAIN PROTEIN"/>
    <property type="match status" value="1"/>
</dbReference>
<dbReference type="eggNOG" id="ENOG502QPKG">
    <property type="taxonomic scope" value="Eukaryota"/>
</dbReference>
<feature type="domain" description="Myb/SANT-like" evidence="1">
    <location>
        <begin position="16"/>
        <end position="110"/>
    </location>
</feature>
<evidence type="ECO:0000313" key="2">
    <source>
        <dbReference type="EMBL" id="EYU46769.1"/>
    </source>
</evidence>
<dbReference type="Proteomes" id="UP000030748">
    <property type="component" value="Unassembled WGS sequence"/>
</dbReference>
<evidence type="ECO:0000259" key="1">
    <source>
        <dbReference type="Pfam" id="PF12776"/>
    </source>
</evidence>
<sequence length="490" mass="56366">MGVEVRSSNYRLRTIWTPEMDRYFVDLMLEQVDRGRSRDDHLFSKRGWNHMSAMFNSKFNSNYETDVLKNRHKMLRNLFRAIRNLLAQKGFSWDESRQMVTADNRVWDDYIQGHPDARPYRTKTVPYYSDLFEIYGASGSGSKSSIPKQKADCSGNTVQCDGIVGFLEDTQVVDTSVNYGTPSSNMIGSIRASEMANEPLHDITIDEDYDVSVAKGMVDETAYQFLSDIGSTIGTRTRRTYWQPPMDRYFVTLLLEQVNKGNHVDGLLRKHAWREMISSFNDNFEFSYGVDILKNRFKTLRTQHNVINNLLKMDGFAWDDARQMLVADDPIWQNHIKAHAEARQYMTRPVPYFKDLCLIFRELNDDDNEKNLENLAVDQSPSASVSSYEGRESTHQDCDIIIAANPVTKRRLETPPFTGSSKKSRSEDEGVKAVPVELVIASIQALPDMDEDLVLDACDLLEDDKKAKTFLALDVKLRKKWLIRKIRPSQ</sequence>
<dbReference type="STRING" id="4155.A0A022S346"/>
<dbReference type="PANTHER" id="PTHR46929">
    <property type="entry name" value="EXPRESSED PROTEIN"/>
    <property type="match status" value="1"/>
</dbReference>
<organism evidence="2 3">
    <name type="scientific">Erythranthe guttata</name>
    <name type="common">Yellow monkey flower</name>
    <name type="synonym">Mimulus guttatus</name>
    <dbReference type="NCBI Taxonomy" id="4155"/>
    <lineage>
        <taxon>Eukaryota</taxon>
        <taxon>Viridiplantae</taxon>
        <taxon>Streptophyta</taxon>
        <taxon>Embryophyta</taxon>
        <taxon>Tracheophyta</taxon>
        <taxon>Spermatophyta</taxon>
        <taxon>Magnoliopsida</taxon>
        <taxon>eudicotyledons</taxon>
        <taxon>Gunneridae</taxon>
        <taxon>Pentapetalae</taxon>
        <taxon>asterids</taxon>
        <taxon>lamiids</taxon>
        <taxon>Lamiales</taxon>
        <taxon>Phrymaceae</taxon>
        <taxon>Erythranthe</taxon>
    </lineage>
</organism>
<dbReference type="OMA" id="FCWDDER"/>
<dbReference type="KEGG" id="egt:105954817"/>
<feature type="domain" description="Myb/SANT-like" evidence="1">
    <location>
        <begin position="241"/>
        <end position="335"/>
    </location>
</feature>